<dbReference type="SMART" id="SM00186">
    <property type="entry name" value="FBG"/>
    <property type="match status" value="1"/>
</dbReference>
<dbReference type="SUPFAM" id="SSF56496">
    <property type="entry name" value="Fibrinogen C-terminal domain-like"/>
    <property type="match status" value="1"/>
</dbReference>
<dbReference type="EMBL" id="JARBDR010000793">
    <property type="protein sequence ID" value="KAJ8307512.1"/>
    <property type="molecule type" value="Genomic_DNA"/>
</dbReference>
<dbReference type="InterPro" id="IPR020837">
    <property type="entry name" value="Fibrinogen_CS"/>
</dbReference>
<evidence type="ECO:0000313" key="4">
    <source>
        <dbReference type="EMBL" id="KAJ8307512.1"/>
    </source>
</evidence>
<protein>
    <recommendedName>
        <fullName evidence="3">Fibrinogen C-terminal domain-containing protein</fullName>
    </recommendedName>
</protein>
<reference evidence="4 5" key="1">
    <citation type="submission" date="2022-12" db="EMBL/GenBank/DDBJ databases">
        <title>Chromosome-level genome of Tegillarca granosa.</title>
        <authorList>
            <person name="Kim J."/>
        </authorList>
    </citation>
    <scope>NUCLEOTIDE SEQUENCE [LARGE SCALE GENOMIC DNA]</scope>
    <source>
        <strain evidence="4">Teg-2019</strain>
        <tissue evidence="4">Adductor muscle</tissue>
    </source>
</reference>
<feature type="chain" id="PRO_5045593116" description="Fibrinogen C-terminal domain-containing protein" evidence="2">
    <location>
        <begin position="19"/>
        <end position="285"/>
    </location>
</feature>
<dbReference type="PROSITE" id="PS00514">
    <property type="entry name" value="FIBRINOGEN_C_1"/>
    <property type="match status" value="1"/>
</dbReference>
<dbReference type="CDD" id="cd00087">
    <property type="entry name" value="FReD"/>
    <property type="match status" value="1"/>
</dbReference>
<comment type="caution">
    <text evidence="4">The sequence shown here is derived from an EMBL/GenBank/DDBJ whole genome shotgun (WGS) entry which is preliminary data.</text>
</comment>
<dbReference type="InterPro" id="IPR002181">
    <property type="entry name" value="Fibrinogen_a/b/g_C_dom"/>
</dbReference>
<evidence type="ECO:0000256" key="1">
    <source>
        <dbReference type="ARBA" id="ARBA00023157"/>
    </source>
</evidence>
<dbReference type="PROSITE" id="PS51406">
    <property type="entry name" value="FIBRINOGEN_C_2"/>
    <property type="match status" value="1"/>
</dbReference>
<evidence type="ECO:0000313" key="5">
    <source>
        <dbReference type="Proteomes" id="UP001217089"/>
    </source>
</evidence>
<dbReference type="Proteomes" id="UP001217089">
    <property type="component" value="Unassembled WGS sequence"/>
</dbReference>
<dbReference type="InterPro" id="IPR050373">
    <property type="entry name" value="Fibrinogen_C-term_domain"/>
</dbReference>
<dbReference type="NCBIfam" id="NF040941">
    <property type="entry name" value="GGGWT_bact"/>
    <property type="match status" value="1"/>
</dbReference>
<accession>A0ABQ9EVA0</accession>
<name>A0ABQ9EVA0_TEGGR</name>
<keyword evidence="5" id="KW-1185">Reference proteome</keyword>
<dbReference type="InterPro" id="IPR036056">
    <property type="entry name" value="Fibrinogen-like_C"/>
</dbReference>
<dbReference type="Gene3D" id="4.10.530.10">
    <property type="entry name" value="Gamma-fibrinogen Carboxyl Terminal Fragment, domain 2"/>
    <property type="match status" value="1"/>
</dbReference>
<keyword evidence="1" id="KW-1015">Disulfide bond</keyword>
<organism evidence="4 5">
    <name type="scientific">Tegillarca granosa</name>
    <name type="common">Malaysian cockle</name>
    <name type="synonym">Anadara granosa</name>
    <dbReference type="NCBI Taxonomy" id="220873"/>
    <lineage>
        <taxon>Eukaryota</taxon>
        <taxon>Metazoa</taxon>
        <taxon>Spiralia</taxon>
        <taxon>Lophotrochozoa</taxon>
        <taxon>Mollusca</taxon>
        <taxon>Bivalvia</taxon>
        <taxon>Autobranchia</taxon>
        <taxon>Pteriomorphia</taxon>
        <taxon>Arcoida</taxon>
        <taxon>Arcoidea</taxon>
        <taxon>Arcidae</taxon>
        <taxon>Tegillarca</taxon>
    </lineage>
</organism>
<keyword evidence="2" id="KW-0732">Signal</keyword>
<dbReference type="Pfam" id="PF00147">
    <property type="entry name" value="Fibrinogen_C"/>
    <property type="match status" value="1"/>
</dbReference>
<evidence type="ECO:0000259" key="3">
    <source>
        <dbReference type="PROSITE" id="PS51406"/>
    </source>
</evidence>
<gene>
    <name evidence="4" type="ORF">KUTeg_015596</name>
</gene>
<proteinExistence type="predicted"/>
<dbReference type="Gene3D" id="3.90.215.10">
    <property type="entry name" value="Gamma Fibrinogen, chain A, domain 1"/>
    <property type="match status" value="1"/>
</dbReference>
<sequence>MLVILTTFALLCVSITFCIQNHQPVQDLECVCMNKQSKRMTVQMQITETSSCEETTHNNIRPVDCKEVYDNGNRSNGVYKIYPEGNIHGYYVYCDMATDGGGWTVIQKRFDGGIDFYRTWAEYRNGFGDINGEYWLGNAKIHELTLQSNQVLRIDMSDDSGTWKYATYTEFSIGANSTGYNLSVGTFNGNAGKLYVNSLCKLLTCVCDSLRPHHNGYEFRTKDRVGEHNCAIRFTGAWWYNSCHTSNLNGKYGDDSFGKGLNWKSWLGHQKSLTKTEMKIRREEN</sequence>
<dbReference type="PANTHER" id="PTHR19143">
    <property type="entry name" value="FIBRINOGEN/TENASCIN/ANGIOPOEITIN"/>
    <property type="match status" value="1"/>
</dbReference>
<dbReference type="PANTHER" id="PTHR19143:SF458">
    <property type="entry name" value="FIBRINOGEN C-TERMINAL DOMAIN-CONTAINING PROTEIN-RELATED"/>
    <property type="match status" value="1"/>
</dbReference>
<evidence type="ECO:0000256" key="2">
    <source>
        <dbReference type="SAM" id="SignalP"/>
    </source>
</evidence>
<feature type="signal peptide" evidence="2">
    <location>
        <begin position="1"/>
        <end position="18"/>
    </location>
</feature>
<feature type="domain" description="Fibrinogen C-terminal" evidence="3">
    <location>
        <begin position="56"/>
        <end position="284"/>
    </location>
</feature>
<dbReference type="InterPro" id="IPR014716">
    <property type="entry name" value="Fibrinogen_a/b/g_C_1"/>
</dbReference>